<name>A0A392WFT7_9FABA</name>
<proteinExistence type="predicted"/>
<protein>
    <submittedName>
        <fullName evidence="1">Uncharacterized protein</fullName>
    </submittedName>
</protein>
<accession>A0A392WFT7</accession>
<organism evidence="1 2">
    <name type="scientific">Trifolium medium</name>
    <dbReference type="NCBI Taxonomy" id="97028"/>
    <lineage>
        <taxon>Eukaryota</taxon>
        <taxon>Viridiplantae</taxon>
        <taxon>Streptophyta</taxon>
        <taxon>Embryophyta</taxon>
        <taxon>Tracheophyta</taxon>
        <taxon>Spermatophyta</taxon>
        <taxon>Magnoliopsida</taxon>
        <taxon>eudicotyledons</taxon>
        <taxon>Gunneridae</taxon>
        <taxon>Pentapetalae</taxon>
        <taxon>rosids</taxon>
        <taxon>fabids</taxon>
        <taxon>Fabales</taxon>
        <taxon>Fabaceae</taxon>
        <taxon>Papilionoideae</taxon>
        <taxon>50 kb inversion clade</taxon>
        <taxon>NPAAA clade</taxon>
        <taxon>Hologalegina</taxon>
        <taxon>IRL clade</taxon>
        <taxon>Trifolieae</taxon>
        <taxon>Trifolium</taxon>
    </lineage>
</organism>
<reference evidence="1 2" key="1">
    <citation type="journal article" date="2018" name="Front. Plant Sci.">
        <title>Red Clover (Trifolium pratense) and Zigzag Clover (T. medium) - A Picture of Genomic Similarities and Differences.</title>
        <authorList>
            <person name="Dluhosova J."/>
            <person name="Istvanek J."/>
            <person name="Nedelnik J."/>
            <person name="Repkova J."/>
        </authorList>
    </citation>
    <scope>NUCLEOTIDE SEQUENCE [LARGE SCALE GENOMIC DNA]</scope>
    <source>
        <strain evidence="2">cv. 10/8</strain>
        <tissue evidence="1">Leaf</tissue>
    </source>
</reference>
<comment type="caution">
    <text evidence="1">The sequence shown here is derived from an EMBL/GenBank/DDBJ whole genome shotgun (WGS) entry which is preliminary data.</text>
</comment>
<feature type="non-terminal residue" evidence="1">
    <location>
        <position position="1"/>
    </location>
</feature>
<sequence length="56" mass="6345">TASDQATESLTFTGDYWRQMATTSPHLARRQSRTSPGDFKILAWRQARRIGCFVAV</sequence>
<keyword evidence="2" id="KW-1185">Reference proteome</keyword>
<evidence type="ECO:0000313" key="2">
    <source>
        <dbReference type="Proteomes" id="UP000265520"/>
    </source>
</evidence>
<dbReference type="Proteomes" id="UP000265520">
    <property type="component" value="Unassembled WGS sequence"/>
</dbReference>
<evidence type="ECO:0000313" key="1">
    <source>
        <dbReference type="EMBL" id="MCI98343.1"/>
    </source>
</evidence>
<dbReference type="AlphaFoldDB" id="A0A392WFT7"/>
<dbReference type="EMBL" id="LXQA011470750">
    <property type="protein sequence ID" value="MCI98343.1"/>
    <property type="molecule type" value="Genomic_DNA"/>
</dbReference>